<dbReference type="Proteomes" id="UP001151760">
    <property type="component" value="Unassembled WGS sequence"/>
</dbReference>
<evidence type="ECO:0000313" key="2">
    <source>
        <dbReference type="EMBL" id="GJT12516.1"/>
    </source>
</evidence>
<organism evidence="2 3">
    <name type="scientific">Tanacetum coccineum</name>
    <dbReference type="NCBI Taxonomy" id="301880"/>
    <lineage>
        <taxon>Eukaryota</taxon>
        <taxon>Viridiplantae</taxon>
        <taxon>Streptophyta</taxon>
        <taxon>Embryophyta</taxon>
        <taxon>Tracheophyta</taxon>
        <taxon>Spermatophyta</taxon>
        <taxon>Magnoliopsida</taxon>
        <taxon>eudicotyledons</taxon>
        <taxon>Gunneridae</taxon>
        <taxon>Pentapetalae</taxon>
        <taxon>asterids</taxon>
        <taxon>campanulids</taxon>
        <taxon>Asterales</taxon>
        <taxon>Asteraceae</taxon>
        <taxon>Asteroideae</taxon>
        <taxon>Anthemideae</taxon>
        <taxon>Anthemidinae</taxon>
        <taxon>Tanacetum</taxon>
    </lineage>
</organism>
<sequence length="345" mass="37886">MILPNEVITDELNSYTRKSLIHRKTLDSEGQNSPISGRIMSTTGLGIGVTEEVRVLDFSLGSYASKTSTTEKTQDTQRQNQPISARVTRSRSSTQQISGINKPSKLSASYKLQKGEDAVPRFVDASNKLVDAVETYQRLSDKIRETQAISSNDGVLKPVISSNIAAPRVTQSRSGSPKEYALGVVNLENDEPVVENGATYVPTVVQPVDSSIKLVPITLCTTSEGLVSTQSSDCCMIVKPKQPNFDEIEEYVAVSSVDYKSVSPFFERRLSDANALSSSPKAADTFSDNNFDERMNDEMTNLGLETNENLVGGDVEDNSKISPHNISEYIFEYLICEIQFDLQLS</sequence>
<dbReference type="EMBL" id="BQNB010013154">
    <property type="protein sequence ID" value="GJT12516.1"/>
    <property type="molecule type" value="Genomic_DNA"/>
</dbReference>
<keyword evidence="3" id="KW-1185">Reference proteome</keyword>
<reference evidence="2" key="1">
    <citation type="journal article" date="2022" name="Int. J. Mol. Sci.">
        <title>Draft Genome of Tanacetum Coccineum: Genomic Comparison of Closely Related Tanacetum-Family Plants.</title>
        <authorList>
            <person name="Yamashiro T."/>
            <person name="Shiraishi A."/>
            <person name="Nakayama K."/>
            <person name="Satake H."/>
        </authorList>
    </citation>
    <scope>NUCLEOTIDE SEQUENCE</scope>
</reference>
<name>A0ABQ5BCC4_9ASTR</name>
<feature type="compositionally biased region" description="Polar residues" evidence="1">
    <location>
        <begin position="66"/>
        <end position="83"/>
    </location>
</feature>
<reference evidence="2" key="2">
    <citation type="submission" date="2022-01" db="EMBL/GenBank/DDBJ databases">
        <authorList>
            <person name="Yamashiro T."/>
            <person name="Shiraishi A."/>
            <person name="Satake H."/>
            <person name="Nakayama K."/>
        </authorList>
    </citation>
    <scope>NUCLEOTIDE SEQUENCE</scope>
</reference>
<feature type="compositionally biased region" description="Polar residues" evidence="1">
    <location>
        <begin position="90"/>
        <end position="102"/>
    </location>
</feature>
<gene>
    <name evidence="2" type="ORF">Tco_0859558</name>
</gene>
<feature type="region of interest" description="Disordered" evidence="1">
    <location>
        <begin position="66"/>
        <end position="102"/>
    </location>
</feature>
<comment type="caution">
    <text evidence="2">The sequence shown here is derived from an EMBL/GenBank/DDBJ whole genome shotgun (WGS) entry which is preliminary data.</text>
</comment>
<proteinExistence type="predicted"/>
<protein>
    <submittedName>
        <fullName evidence="2">Uncharacterized protein</fullName>
    </submittedName>
</protein>
<accession>A0ABQ5BCC4</accession>
<evidence type="ECO:0000256" key="1">
    <source>
        <dbReference type="SAM" id="MobiDB-lite"/>
    </source>
</evidence>
<evidence type="ECO:0000313" key="3">
    <source>
        <dbReference type="Proteomes" id="UP001151760"/>
    </source>
</evidence>